<evidence type="ECO:0000313" key="1">
    <source>
        <dbReference type="EMBL" id="KAH6935558.1"/>
    </source>
</evidence>
<sequence>MTLDEDQAKDQAKEALPRRRRAKRKPAAEENAGASRQEAANINRPLGRALSRTPSATRMSSQPNVLKPKRTSTRASSNTRKALDVQPPHIDSNMPSTRTGLAQKADRASKNLRGRSSSISDGRTAAAKTSKRGRRARSRSRSSSNSICSSIRLHKRGWNRRSPRLSSRTRHGCQKLPARKLLSSYELSRNIRGRRRRSRSSSTTVSMSTASGLERRPHTRGHSSRRAGKRAKSRRASSTSSRFREAKRSTKTKQGEGNRSLR</sequence>
<comment type="caution">
    <text evidence="1">The sequence shown here is derived from an EMBL/GenBank/DDBJ whole genome shotgun (WGS) entry which is preliminary data.</text>
</comment>
<reference evidence="1" key="1">
    <citation type="submission" date="2020-05" db="EMBL/GenBank/DDBJ databases">
        <title>Large-scale comparative analyses of tick genomes elucidate their genetic diversity and vector capacities.</title>
        <authorList>
            <person name="Jia N."/>
            <person name="Wang J."/>
            <person name="Shi W."/>
            <person name="Du L."/>
            <person name="Sun Y."/>
            <person name="Zhan W."/>
            <person name="Jiang J."/>
            <person name="Wang Q."/>
            <person name="Zhang B."/>
            <person name="Ji P."/>
            <person name="Sakyi L.B."/>
            <person name="Cui X."/>
            <person name="Yuan T."/>
            <person name="Jiang B."/>
            <person name="Yang W."/>
            <person name="Lam T.T.-Y."/>
            <person name="Chang Q."/>
            <person name="Ding S."/>
            <person name="Wang X."/>
            <person name="Zhu J."/>
            <person name="Ruan X."/>
            <person name="Zhao L."/>
            <person name="Wei J."/>
            <person name="Que T."/>
            <person name="Du C."/>
            <person name="Cheng J."/>
            <person name="Dai P."/>
            <person name="Han X."/>
            <person name="Huang E."/>
            <person name="Gao Y."/>
            <person name="Liu J."/>
            <person name="Shao H."/>
            <person name="Ye R."/>
            <person name="Li L."/>
            <person name="Wei W."/>
            <person name="Wang X."/>
            <person name="Wang C."/>
            <person name="Yang T."/>
            <person name="Huo Q."/>
            <person name="Li W."/>
            <person name="Guo W."/>
            <person name="Chen H."/>
            <person name="Zhou L."/>
            <person name="Ni X."/>
            <person name="Tian J."/>
            <person name="Zhou Y."/>
            <person name="Sheng Y."/>
            <person name="Liu T."/>
            <person name="Pan Y."/>
            <person name="Xia L."/>
            <person name="Li J."/>
            <person name="Zhao F."/>
            <person name="Cao W."/>
        </authorList>
    </citation>
    <scope>NUCLEOTIDE SEQUENCE</scope>
    <source>
        <strain evidence="1">Hyas-2018</strain>
    </source>
</reference>
<dbReference type="EMBL" id="CM023483">
    <property type="protein sequence ID" value="KAH6935558.1"/>
    <property type="molecule type" value="Genomic_DNA"/>
</dbReference>
<proteinExistence type="predicted"/>
<dbReference type="Proteomes" id="UP000821845">
    <property type="component" value="Chromosome 3"/>
</dbReference>
<keyword evidence="2" id="KW-1185">Reference proteome</keyword>
<protein>
    <submittedName>
        <fullName evidence="1">Uncharacterized protein</fullName>
    </submittedName>
</protein>
<organism evidence="1 2">
    <name type="scientific">Hyalomma asiaticum</name>
    <name type="common">Tick</name>
    <dbReference type="NCBI Taxonomy" id="266040"/>
    <lineage>
        <taxon>Eukaryota</taxon>
        <taxon>Metazoa</taxon>
        <taxon>Ecdysozoa</taxon>
        <taxon>Arthropoda</taxon>
        <taxon>Chelicerata</taxon>
        <taxon>Arachnida</taxon>
        <taxon>Acari</taxon>
        <taxon>Parasitiformes</taxon>
        <taxon>Ixodida</taxon>
        <taxon>Ixodoidea</taxon>
        <taxon>Ixodidae</taxon>
        <taxon>Hyalomminae</taxon>
        <taxon>Hyalomma</taxon>
    </lineage>
</organism>
<evidence type="ECO:0000313" key="2">
    <source>
        <dbReference type="Proteomes" id="UP000821845"/>
    </source>
</evidence>
<accession>A0ACB7SLG3</accession>
<name>A0ACB7SLG3_HYAAI</name>
<gene>
    <name evidence="1" type="ORF">HPB50_006797</name>
</gene>